<dbReference type="InterPro" id="IPR056119">
    <property type="entry name" value="DUF7702"/>
</dbReference>
<feature type="transmembrane region" description="Helical" evidence="1">
    <location>
        <begin position="41"/>
        <end position="61"/>
    </location>
</feature>
<dbReference type="RefSeq" id="XP_016227796.1">
    <property type="nucleotide sequence ID" value="XM_016364147.1"/>
</dbReference>
<feature type="transmembrane region" description="Helical" evidence="1">
    <location>
        <begin position="106"/>
        <end position="130"/>
    </location>
</feature>
<accession>A0A0D1ZNJ2</accession>
<keyword evidence="1" id="KW-1133">Transmembrane helix</keyword>
<keyword evidence="1" id="KW-0472">Membrane</keyword>
<name>A0A0D1ZNJ2_EXOME</name>
<reference evidence="3 4" key="1">
    <citation type="submission" date="2015-01" db="EMBL/GenBank/DDBJ databases">
        <title>The Genome Sequence of Exophiala mesophila CBS40295.</title>
        <authorList>
            <consortium name="The Broad Institute Genomics Platform"/>
            <person name="Cuomo C."/>
            <person name="de Hoog S."/>
            <person name="Gorbushina A."/>
            <person name="Stielow B."/>
            <person name="Teixiera M."/>
            <person name="Abouelleil A."/>
            <person name="Chapman S.B."/>
            <person name="Priest M."/>
            <person name="Young S.K."/>
            <person name="Wortman J."/>
            <person name="Nusbaum C."/>
            <person name="Birren B."/>
        </authorList>
    </citation>
    <scope>NUCLEOTIDE SEQUENCE [LARGE SCALE GENOMIC DNA]</scope>
    <source>
        <strain evidence="3 4">CBS 40295</strain>
    </source>
</reference>
<dbReference type="OMA" id="LCKTHGF"/>
<dbReference type="Proteomes" id="UP000054302">
    <property type="component" value="Unassembled WGS sequence"/>
</dbReference>
<gene>
    <name evidence="3" type="ORF">PV10_00113</name>
</gene>
<evidence type="ECO:0000313" key="4">
    <source>
        <dbReference type="Proteomes" id="UP000054302"/>
    </source>
</evidence>
<feature type="domain" description="DUF7702" evidence="2">
    <location>
        <begin position="7"/>
        <end position="243"/>
    </location>
</feature>
<keyword evidence="4" id="KW-1185">Reference proteome</keyword>
<dbReference type="OrthoDB" id="2560628at2759"/>
<proteinExistence type="predicted"/>
<feature type="transmembrane region" description="Helical" evidence="1">
    <location>
        <begin position="73"/>
        <end position="94"/>
    </location>
</feature>
<protein>
    <recommendedName>
        <fullName evidence="2">DUF7702 domain-containing protein</fullName>
    </recommendedName>
</protein>
<evidence type="ECO:0000313" key="3">
    <source>
        <dbReference type="EMBL" id="KIV96222.1"/>
    </source>
</evidence>
<dbReference type="HOGENOM" id="CLU_064985_0_0_1"/>
<feature type="transmembrane region" description="Helical" evidence="1">
    <location>
        <begin position="142"/>
        <end position="166"/>
    </location>
</feature>
<feature type="transmembrane region" description="Helical" evidence="1">
    <location>
        <begin position="215"/>
        <end position="238"/>
    </location>
</feature>
<dbReference type="STRING" id="212818.A0A0D1ZNJ2"/>
<organism evidence="3 4">
    <name type="scientific">Exophiala mesophila</name>
    <name type="common">Black yeast-like fungus</name>
    <dbReference type="NCBI Taxonomy" id="212818"/>
    <lineage>
        <taxon>Eukaryota</taxon>
        <taxon>Fungi</taxon>
        <taxon>Dikarya</taxon>
        <taxon>Ascomycota</taxon>
        <taxon>Pezizomycotina</taxon>
        <taxon>Eurotiomycetes</taxon>
        <taxon>Chaetothyriomycetidae</taxon>
        <taxon>Chaetothyriales</taxon>
        <taxon>Herpotrichiellaceae</taxon>
        <taxon>Exophiala</taxon>
    </lineage>
</organism>
<dbReference type="AlphaFoldDB" id="A0A0D1ZNJ2"/>
<dbReference type="Pfam" id="PF24800">
    <property type="entry name" value="DUF7702"/>
    <property type="match status" value="1"/>
</dbReference>
<dbReference type="GeneID" id="27317958"/>
<feature type="transmembrane region" description="Helical" evidence="1">
    <location>
        <begin position="178"/>
        <end position="203"/>
    </location>
</feature>
<feature type="transmembrane region" description="Helical" evidence="1">
    <location>
        <begin position="6"/>
        <end position="29"/>
    </location>
</feature>
<keyword evidence="1" id="KW-0812">Transmembrane</keyword>
<evidence type="ECO:0000256" key="1">
    <source>
        <dbReference type="SAM" id="Phobius"/>
    </source>
</evidence>
<dbReference type="VEuPathDB" id="FungiDB:PV10_00113"/>
<sequence>MVLSAFEILAILEIIIFTPLLGASIYVTYKHGHRKQFGWRFLVMISLFRLIGGSTSLASVHHPSSGLTATYDIMNSFGLSAVVYCALGLLGRVQNGMEGYGLPPRIFRLLGLPGIAGLVLIILASINIFSDNPTDQAHGFEYFKAAMCLFLAIFVADFAITLHSFSRRSHIQPSDSHLLQAVAMALPFMAVRTTFSMLCAFAGNPNLFSSWSTNWKAIVVHGTMGVLMEIIIVLLFLWAGFSTAPAQRPAAPPRKVSPAVYAPNVHTEEIGQAK</sequence>
<evidence type="ECO:0000259" key="2">
    <source>
        <dbReference type="Pfam" id="PF24800"/>
    </source>
</evidence>
<dbReference type="PANTHER" id="PTHR42109">
    <property type="entry name" value="UNPLACED GENOMIC SCAFFOLD UM_SCAF_CONTIG_1.265, WHOLE GENOME SHOTGUN SEQUENCE"/>
    <property type="match status" value="1"/>
</dbReference>
<dbReference type="PANTHER" id="PTHR42109:SF2">
    <property type="entry name" value="INTEGRAL MEMBRANE PROTEIN"/>
    <property type="match status" value="1"/>
</dbReference>
<dbReference type="EMBL" id="KN847520">
    <property type="protein sequence ID" value="KIV96222.1"/>
    <property type="molecule type" value="Genomic_DNA"/>
</dbReference>